<keyword evidence="3" id="KW-1185">Reference proteome</keyword>
<dbReference type="InterPro" id="IPR046523">
    <property type="entry name" value="UTP20_dom"/>
</dbReference>
<accession>A0A2I0L3H8</accession>
<dbReference type="PANTHER" id="PTHR17695:SF11">
    <property type="entry name" value="SMALL SUBUNIT PROCESSOME COMPONENT 20 HOMOLOG"/>
    <property type="match status" value="1"/>
</dbReference>
<dbReference type="GO" id="GO:0030686">
    <property type="term" value="C:90S preribosome"/>
    <property type="evidence" value="ECO:0007669"/>
    <property type="project" value="TreeGrafter"/>
</dbReference>
<protein>
    <recommendedName>
        <fullName evidence="1">U3 small nucleolar RNA-associated protein 20 domain-containing protein</fullName>
    </recommendedName>
</protein>
<dbReference type="STRING" id="22663.A0A2I0L3H8"/>
<evidence type="ECO:0000313" key="3">
    <source>
        <dbReference type="Proteomes" id="UP000233551"/>
    </source>
</evidence>
<name>A0A2I0L3H8_PUNGR</name>
<dbReference type="Proteomes" id="UP000233551">
    <property type="component" value="Unassembled WGS sequence"/>
</dbReference>
<dbReference type="PANTHER" id="PTHR17695">
    <property type="entry name" value="SMALL SUBUNIT PROCESSOME COMPONENT 20 HOMOLOG"/>
    <property type="match status" value="1"/>
</dbReference>
<organism evidence="2 3">
    <name type="scientific">Punica granatum</name>
    <name type="common">Pomegranate</name>
    <dbReference type="NCBI Taxonomy" id="22663"/>
    <lineage>
        <taxon>Eukaryota</taxon>
        <taxon>Viridiplantae</taxon>
        <taxon>Streptophyta</taxon>
        <taxon>Embryophyta</taxon>
        <taxon>Tracheophyta</taxon>
        <taxon>Spermatophyta</taxon>
        <taxon>Magnoliopsida</taxon>
        <taxon>eudicotyledons</taxon>
        <taxon>Gunneridae</taxon>
        <taxon>Pentapetalae</taxon>
        <taxon>rosids</taxon>
        <taxon>malvids</taxon>
        <taxon>Myrtales</taxon>
        <taxon>Lythraceae</taxon>
        <taxon>Punica</taxon>
    </lineage>
</organism>
<comment type="caution">
    <text evidence="2">The sequence shown here is derived from an EMBL/GenBank/DDBJ whole genome shotgun (WGS) entry which is preliminary data.</text>
</comment>
<dbReference type="Pfam" id="PF20416">
    <property type="entry name" value="UTP20"/>
    <property type="match status" value="1"/>
</dbReference>
<dbReference type="GO" id="GO:0032040">
    <property type="term" value="C:small-subunit processome"/>
    <property type="evidence" value="ECO:0007669"/>
    <property type="project" value="TreeGrafter"/>
</dbReference>
<proteinExistence type="predicted"/>
<dbReference type="InterPro" id="IPR052575">
    <property type="entry name" value="SSU_processome_comp_20"/>
</dbReference>
<evidence type="ECO:0000313" key="2">
    <source>
        <dbReference type="EMBL" id="PKI75261.1"/>
    </source>
</evidence>
<dbReference type="EMBL" id="PGOL01000180">
    <property type="protein sequence ID" value="PKI75261.1"/>
    <property type="molecule type" value="Genomic_DNA"/>
</dbReference>
<gene>
    <name evidence="2" type="ORF">CRG98_004301</name>
</gene>
<sequence length="470" mass="53207">MVKWCIFANSFYIHVSSLLNFIRELLSENVYILQVFKKHIRSRALSRFRNVMTMSNMYEKLLNLESDKVNVNINLAMLKLLKQLPGEIMESQLPSFIHCISNFLKSRLESIRDEASLIEDGINNEKGRQTHEDNIQGKEIPPTRVIGGDSPSSHAIIVFALRLLQTCLKKLKLDGNDNLSWYLSKEEQLRGAAAQVGEKNQLWGLARGKKKSTIGCCSTGSRFAGASHENCLPKTRISSILPVTRSILQSAVSAVANHDCLSDFDQSNGKDCLSDGACSAVKSLCLIQINYLYRSSKFAKDMPGRLYLLAQEISESLRSTFGIENNVRVHAQTRKEFNDERDNTKRDEKLMAVVDPARNTKRKLRIAAKNCANKRRKIMSMKMQRGSSVEGFVGYQKVNRDGPPDEHEKYADVVEAAWKIEIKGTPMYIPCSKLKHLKKRLRSLNAKHFSELKHIQSLLMQGSTDAELIR</sequence>
<dbReference type="AlphaFoldDB" id="A0A2I0L3H8"/>
<reference evidence="2 3" key="1">
    <citation type="submission" date="2017-11" db="EMBL/GenBank/DDBJ databases">
        <title>De-novo sequencing of pomegranate (Punica granatum L.) genome.</title>
        <authorList>
            <person name="Akparov Z."/>
            <person name="Amiraslanov A."/>
            <person name="Hajiyeva S."/>
            <person name="Abbasov M."/>
            <person name="Kaur K."/>
            <person name="Hamwieh A."/>
            <person name="Solovyev V."/>
            <person name="Salamov A."/>
            <person name="Braich B."/>
            <person name="Kosarev P."/>
            <person name="Mahmoud A."/>
            <person name="Hajiyev E."/>
            <person name="Babayeva S."/>
            <person name="Izzatullayeva V."/>
            <person name="Mammadov A."/>
            <person name="Mammadov A."/>
            <person name="Sharifova S."/>
            <person name="Ojaghi J."/>
            <person name="Eynullazada K."/>
            <person name="Bayramov B."/>
            <person name="Abdulazimova A."/>
            <person name="Shahmuradov I."/>
        </authorList>
    </citation>
    <scope>NUCLEOTIDE SEQUENCE [LARGE SCALE GENOMIC DNA]</scope>
    <source>
        <strain evidence="3">cv. AG2017</strain>
        <tissue evidence="2">Leaf</tissue>
    </source>
</reference>
<evidence type="ECO:0000259" key="1">
    <source>
        <dbReference type="Pfam" id="PF20416"/>
    </source>
</evidence>
<feature type="domain" description="U3 small nucleolar RNA-associated protein 20" evidence="1">
    <location>
        <begin position="66"/>
        <end position="115"/>
    </location>
</feature>